<protein>
    <submittedName>
        <fullName evidence="1">Uncharacterized protein</fullName>
    </submittedName>
</protein>
<dbReference type="AlphaFoldDB" id="A0A0E9T1H3"/>
<name>A0A0E9T1H3_ANGAN</name>
<sequence length="41" mass="4500">MAYEQNTFRRAGFIGMCGRCQGCVILHQGTLKGTRGSFNCS</sequence>
<reference evidence="1" key="1">
    <citation type="submission" date="2014-11" db="EMBL/GenBank/DDBJ databases">
        <authorList>
            <person name="Amaro Gonzalez C."/>
        </authorList>
    </citation>
    <scope>NUCLEOTIDE SEQUENCE</scope>
</reference>
<dbReference type="EMBL" id="GBXM01061225">
    <property type="protein sequence ID" value="JAH47352.1"/>
    <property type="molecule type" value="Transcribed_RNA"/>
</dbReference>
<proteinExistence type="predicted"/>
<evidence type="ECO:0000313" key="1">
    <source>
        <dbReference type="EMBL" id="JAH47352.1"/>
    </source>
</evidence>
<reference evidence="1" key="2">
    <citation type="journal article" date="2015" name="Fish Shellfish Immunol.">
        <title>Early steps in the European eel (Anguilla anguilla)-Vibrio vulnificus interaction in the gills: Role of the RtxA13 toxin.</title>
        <authorList>
            <person name="Callol A."/>
            <person name="Pajuelo D."/>
            <person name="Ebbesson L."/>
            <person name="Teles M."/>
            <person name="MacKenzie S."/>
            <person name="Amaro C."/>
        </authorList>
    </citation>
    <scope>NUCLEOTIDE SEQUENCE</scope>
</reference>
<accession>A0A0E9T1H3</accession>
<organism evidence="1">
    <name type="scientific">Anguilla anguilla</name>
    <name type="common">European freshwater eel</name>
    <name type="synonym">Muraena anguilla</name>
    <dbReference type="NCBI Taxonomy" id="7936"/>
    <lineage>
        <taxon>Eukaryota</taxon>
        <taxon>Metazoa</taxon>
        <taxon>Chordata</taxon>
        <taxon>Craniata</taxon>
        <taxon>Vertebrata</taxon>
        <taxon>Euteleostomi</taxon>
        <taxon>Actinopterygii</taxon>
        <taxon>Neopterygii</taxon>
        <taxon>Teleostei</taxon>
        <taxon>Anguilliformes</taxon>
        <taxon>Anguillidae</taxon>
        <taxon>Anguilla</taxon>
    </lineage>
</organism>